<evidence type="ECO:0000313" key="3">
    <source>
        <dbReference type="Proteomes" id="UP000261580"/>
    </source>
</evidence>
<evidence type="ECO:0000259" key="1">
    <source>
        <dbReference type="PROSITE" id="PS50878"/>
    </source>
</evidence>
<dbReference type="InterPro" id="IPR043502">
    <property type="entry name" value="DNA/RNA_pol_sf"/>
</dbReference>
<dbReference type="Bgee" id="ENSNBRG00000018843">
    <property type="expression patterns" value="Expressed in zone of skin and 4 other cell types or tissues"/>
</dbReference>
<dbReference type="OMA" id="QINSVEC"/>
<feature type="domain" description="Reverse transcriptase" evidence="1">
    <location>
        <begin position="1"/>
        <end position="252"/>
    </location>
</feature>
<dbReference type="PROSITE" id="PS50878">
    <property type="entry name" value="RT_POL"/>
    <property type="match status" value="1"/>
</dbReference>
<sequence length="448" mass="51315">MNPQNPDWSEAGSSASLFVSTANTTCQRPHSRTALICREPIVSCLFRQWKLHSTETALLRVSSDSLMAADSGEYTVLVLLDLSSAFDTVDHSIMINRLENLFGITGVVLKWFISYLSERSFTVCMNHVTSESTVLPCGVPQGSVLGPILFLLYVFPLGQIIKRYKYISYHLYADDIQLYCSFKMSEFYKLSNLSNCLTEINKWLYDNFLQLNSDKTETLIIAPDHMVPEIRQHISFLDPSVKSSLRNLGVIFDSSMSLEQHSKQLVRNCFDHLRNISKLRLMVSKLELEMIIHAFISSRLDYCNGLFTCFNISALNRLQTVQNAAARLLTGTKRRSHITPVLASLHWLPVNFRFHFKILLLTFRVLHGQAPQYLSDLLKPHTSSRALRSLDQRLLVVPRTRFKTRGDRAFQTVAPRLWNSLPLSLRCTDSIDSFKKQLKTFLFRKAFD</sequence>
<keyword evidence="3" id="KW-1185">Reference proteome</keyword>
<evidence type="ECO:0000313" key="2">
    <source>
        <dbReference type="Ensembl" id="ENSNBRP00000024642.1"/>
    </source>
</evidence>
<dbReference type="Proteomes" id="UP000261580">
    <property type="component" value="Unassembled WGS sequence"/>
</dbReference>
<proteinExistence type="predicted"/>
<protein>
    <recommendedName>
        <fullName evidence="1">Reverse transcriptase domain-containing protein</fullName>
    </recommendedName>
</protein>
<dbReference type="AlphaFoldDB" id="A0A3Q4I394"/>
<dbReference type="SUPFAM" id="SSF56672">
    <property type="entry name" value="DNA/RNA polymerases"/>
    <property type="match status" value="1"/>
</dbReference>
<reference evidence="2" key="1">
    <citation type="submission" date="2025-08" db="UniProtKB">
        <authorList>
            <consortium name="Ensembl"/>
        </authorList>
    </citation>
    <scope>IDENTIFICATION</scope>
</reference>
<dbReference type="InterPro" id="IPR000477">
    <property type="entry name" value="RT_dom"/>
</dbReference>
<dbReference type="STRING" id="32507.ENSNBRP00000024642"/>
<dbReference type="Ensembl" id="ENSNBRT00000025289.1">
    <property type="protein sequence ID" value="ENSNBRP00000024642.1"/>
    <property type="gene ID" value="ENSNBRG00000018843.1"/>
</dbReference>
<organism evidence="2 3">
    <name type="scientific">Neolamprologus brichardi</name>
    <name type="common">Fairy cichlid</name>
    <name type="synonym">Lamprologus brichardi</name>
    <dbReference type="NCBI Taxonomy" id="32507"/>
    <lineage>
        <taxon>Eukaryota</taxon>
        <taxon>Metazoa</taxon>
        <taxon>Chordata</taxon>
        <taxon>Craniata</taxon>
        <taxon>Vertebrata</taxon>
        <taxon>Euteleostomi</taxon>
        <taxon>Actinopterygii</taxon>
        <taxon>Neopterygii</taxon>
        <taxon>Teleostei</taxon>
        <taxon>Neoteleostei</taxon>
        <taxon>Acanthomorphata</taxon>
        <taxon>Ovalentaria</taxon>
        <taxon>Cichlomorphae</taxon>
        <taxon>Cichliformes</taxon>
        <taxon>Cichlidae</taxon>
        <taxon>African cichlids</taxon>
        <taxon>Pseudocrenilabrinae</taxon>
        <taxon>Lamprologini</taxon>
        <taxon>Neolamprologus</taxon>
    </lineage>
</organism>
<name>A0A3Q4I394_NEOBR</name>
<dbReference type="GeneTree" id="ENSGT01150000286909"/>
<dbReference type="PANTHER" id="PTHR33332">
    <property type="entry name" value="REVERSE TRANSCRIPTASE DOMAIN-CONTAINING PROTEIN"/>
    <property type="match status" value="1"/>
</dbReference>
<accession>A0A3Q4I394</accession>
<dbReference type="Pfam" id="PF00078">
    <property type="entry name" value="RVT_1"/>
    <property type="match status" value="1"/>
</dbReference>
<reference evidence="2" key="2">
    <citation type="submission" date="2025-09" db="UniProtKB">
        <authorList>
            <consortium name="Ensembl"/>
        </authorList>
    </citation>
    <scope>IDENTIFICATION</scope>
</reference>